<gene>
    <name evidence="3" type="ORF">BBI17_001860</name>
    <name evidence="4" type="ORF">BBO99_00002219</name>
    <name evidence="1" type="ORF">JM16_001773</name>
    <name evidence="2" type="ORF">JM18_001760</name>
</gene>
<protein>
    <submittedName>
        <fullName evidence="3">Uncharacterized protein</fullName>
    </submittedName>
</protein>
<dbReference type="Proteomes" id="UP000285624">
    <property type="component" value="Unassembled WGS sequence"/>
</dbReference>
<dbReference type="EMBL" id="JPWU03000021">
    <property type="protein sequence ID" value="KAG2531183.1"/>
    <property type="molecule type" value="Genomic_DNA"/>
</dbReference>
<proteinExistence type="predicted"/>
<evidence type="ECO:0000313" key="2">
    <source>
        <dbReference type="EMBL" id="KAG2531183.1"/>
    </source>
</evidence>
<evidence type="ECO:0000313" key="6">
    <source>
        <dbReference type="Proteomes" id="UP000285883"/>
    </source>
</evidence>
<evidence type="ECO:0000313" key="3">
    <source>
        <dbReference type="EMBL" id="RLN10587.1"/>
    </source>
</evidence>
<evidence type="ECO:0000313" key="1">
    <source>
        <dbReference type="EMBL" id="KAG2529836.1"/>
    </source>
</evidence>
<name>A0A421EYL3_9STRA</name>
<dbReference type="Proteomes" id="UP000785171">
    <property type="component" value="Unassembled WGS sequence"/>
</dbReference>
<reference evidence="1" key="3">
    <citation type="submission" date="2020-06" db="EMBL/GenBank/DDBJ databases">
        <authorList>
            <person name="Studholme D.J."/>
        </authorList>
    </citation>
    <scope>NUCLEOTIDE SEQUENCE</scope>
    <source>
        <strain evidence="1">NZFS 2646</strain>
        <strain evidence="2">NZFS 3630</strain>
    </source>
</reference>
<dbReference type="EMBL" id="MAYM02001818">
    <property type="protein sequence ID" value="RLN10587.1"/>
    <property type="molecule type" value="Genomic_DNA"/>
</dbReference>
<dbReference type="AlphaFoldDB" id="A0A421EYL3"/>
<evidence type="ECO:0000313" key="5">
    <source>
        <dbReference type="Proteomes" id="UP000285624"/>
    </source>
</evidence>
<reference evidence="5 6" key="2">
    <citation type="submission" date="2018-07" db="EMBL/GenBank/DDBJ databases">
        <title>Genome sequencing of oomycete isolates from Chile give support for New Zealand origin for Phytophthora kernoviae and make available the first Nothophytophthora sp. genome.</title>
        <authorList>
            <person name="Studholme D.J."/>
            <person name="Sanfuentes E."/>
            <person name="Panda P."/>
            <person name="Hill R."/>
            <person name="Sambles C."/>
            <person name="Grant M."/>
            <person name="Williams N.M."/>
            <person name="Mcdougal R.L."/>
        </authorList>
    </citation>
    <scope>NUCLEOTIDE SEQUENCE [LARGE SCALE GENOMIC DNA]</scope>
    <source>
        <strain evidence="3">Chile2</strain>
        <strain evidence="4">Chile4</strain>
    </source>
</reference>
<dbReference type="Proteomes" id="UP000792063">
    <property type="component" value="Unassembled WGS sequence"/>
</dbReference>
<comment type="caution">
    <text evidence="3">The sequence shown here is derived from an EMBL/GenBank/DDBJ whole genome shotgun (WGS) entry which is preliminary data.</text>
</comment>
<reference evidence="1" key="1">
    <citation type="journal article" date="2015" name="Genom Data">
        <title>Genome sequences of six Phytophthora species associated with forests in New Zealand.</title>
        <authorList>
            <person name="Studholme D.J."/>
            <person name="McDougal R.L."/>
            <person name="Sambles C."/>
            <person name="Hansen E."/>
            <person name="Hardy G."/>
            <person name="Grant M."/>
            <person name="Ganley R.J."/>
            <person name="Williams N.M."/>
        </authorList>
    </citation>
    <scope>NUCLEOTIDE SEQUENCE</scope>
    <source>
        <strain evidence="1">NZFS 2646</strain>
        <strain evidence="2">NZFS 3630</strain>
    </source>
</reference>
<dbReference type="EMBL" id="MBDN02000035">
    <property type="protein sequence ID" value="RLN83385.1"/>
    <property type="molecule type" value="Genomic_DNA"/>
</dbReference>
<keyword evidence="5" id="KW-1185">Reference proteome</keyword>
<organism evidence="3 6">
    <name type="scientific">Phytophthora kernoviae</name>
    <dbReference type="NCBI Taxonomy" id="325452"/>
    <lineage>
        <taxon>Eukaryota</taxon>
        <taxon>Sar</taxon>
        <taxon>Stramenopiles</taxon>
        <taxon>Oomycota</taxon>
        <taxon>Peronosporomycetes</taxon>
        <taxon>Peronosporales</taxon>
        <taxon>Peronosporaceae</taxon>
        <taxon>Phytophthora</taxon>
    </lineage>
</organism>
<sequence>MVVKQGGSSLSWRTRSRITIAMQTKIPSNQSKNLSARKPEFYTLSGEELLIAHEFESMKLTIENLQRSLEAASHAALESFHRKVSVVAKATKASATSRRSVTTSGLRGFEGLDQSVEQKSFAIMDTMLQFSQVIEKLQDAPLDFEAFENVKDDLHATLYPTGYIPHMPAAISPRQKQIG</sequence>
<dbReference type="Proteomes" id="UP000285883">
    <property type="component" value="Unassembled WGS sequence"/>
</dbReference>
<dbReference type="EMBL" id="JPWV03000024">
    <property type="protein sequence ID" value="KAG2529836.1"/>
    <property type="molecule type" value="Genomic_DNA"/>
</dbReference>
<accession>A0A421EYL3</accession>
<evidence type="ECO:0000313" key="4">
    <source>
        <dbReference type="EMBL" id="RLN83385.1"/>
    </source>
</evidence>